<reference evidence="12 13" key="1">
    <citation type="submission" date="2017-06" db="EMBL/GenBank/DDBJ databases">
        <title>Azoarcus.</title>
        <authorList>
            <person name="Woo J.-H."/>
            <person name="Kim H.-S."/>
        </authorList>
    </citation>
    <scope>NUCLEOTIDE SEQUENCE [LARGE SCALE GENOMIC DNA]</scope>
    <source>
        <strain evidence="12 13">TSPY31</strain>
    </source>
</reference>
<keyword evidence="13" id="KW-1185">Reference proteome</keyword>
<proteinExistence type="predicted"/>
<evidence type="ECO:0000256" key="3">
    <source>
        <dbReference type="ARBA" id="ARBA00022553"/>
    </source>
</evidence>
<dbReference type="InterPro" id="IPR036388">
    <property type="entry name" value="WH-like_DNA-bd_sf"/>
</dbReference>
<dbReference type="SUPFAM" id="SSF52172">
    <property type="entry name" value="CheY-like"/>
    <property type="match status" value="1"/>
</dbReference>
<dbReference type="EMBL" id="CP022187">
    <property type="protein sequence ID" value="AWI75985.1"/>
    <property type="molecule type" value="Genomic_DNA"/>
</dbReference>
<keyword evidence="2" id="KW-0963">Cytoplasm</keyword>
<keyword evidence="4" id="KW-0902">Two-component regulatory system</keyword>
<dbReference type="AlphaFoldDB" id="A0A2U8GU59"/>
<dbReference type="InterPro" id="IPR016032">
    <property type="entry name" value="Sig_transdc_resp-reg_C-effctor"/>
</dbReference>
<protein>
    <submittedName>
        <fullName evidence="12">DNA-binding response regulator</fullName>
    </submittedName>
</protein>
<dbReference type="PROSITE" id="PS50110">
    <property type="entry name" value="RESPONSE_REGULATORY"/>
    <property type="match status" value="1"/>
</dbReference>
<dbReference type="InterPro" id="IPR001867">
    <property type="entry name" value="OmpR/PhoB-type_DNA-bd"/>
</dbReference>
<dbReference type="Pfam" id="PF00072">
    <property type="entry name" value="Response_reg"/>
    <property type="match status" value="1"/>
</dbReference>
<dbReference type="PANTHER" id="PTHR48111:SF4">
    <property type="entry name" value="DNA-BINDING DUAL TRANSCRIPTIONAL REGULATOR OMPR"/>
    <property type="match status" value="1"/>
</dbReference>
<keyword evidence="7" id="KW-0804">Transcription</keyword>
<feature type="domain" description="OmpR/PhoB-type" evidence="11">
    <location>
        <begin position="139"/>
        <end position="236"/>
    </location>
</feature>
<organism evidence="12 13">
    <name type="scientific">Parazoarcus communis</name>
    <dbReference type="NCBI Taxonomy" id="41977"/>
    <lineage>
        <taxon>Bacteria</taxon>
        <taxon>Pseudomonadati</taxon>
        <taxon>Pseudomonadota</taxon>
        <taxon>Betaproteobacteria</taxon>
        <taxon>Rhodocyclales</taxon>
        <taxon>Zoogloeaceae</taxon>
        <taxon>Parazoarcus</taxon>
    </lineage>
</organism>
<dbReference type="SMART" id="SM00862">
    <property type="entry name" value="Trans_reg_C"/>
    <property type="match status" value="1"/>
</dbReference>
<dbReference type="GO" id="GO:0006355">
    <property type="term" value="P:regulation of DNA-templated transcription"/>
    <property type="evidence" value="ECO:0007669"/>
    <property type="project" value="InterPro"/>
</dbReference>
<dbReference type="GO" id="GO:0000976">
    <property type="term" value="F:transcription cis-regulatory region binding"/>
    <property type="evidence" value="ECO:0007669"/>
    <property type="project" value="TreeGrafter"/>
</dbReference>
<sequence length="241" mass="26917">MSSPHPESGPPRIFVLEDEAEIARLICASLAEYGFRCEHLSTGRQLLARARQATPDLCIVDLGLPDMDGMQVVRELQEGSPCAVLILTGRNDVTDRVLGLELGADDYIVKPFEPRELVARVRSILRRYQRAAPVEPVERSLARFGTWVFDSGQHTLTAADGREVGLSAAEAGLLTTLLQRPNKILSREQLLGERDVDPFDRSIDVRISRLRRKLDDDPHNPKLIKTVYGAGYLFSTQVSWE</sequence>
<evidence type="ECO:0000259" key="10">
    <source>
        <dbReference type="PROSITE" id="PS50110"/>
    </source>
</evidence>
<dbReference type="CDD" id="cd00383">
    <property type="entry name" value="trans_reg_C"/>
    <property type="match status" value="1"/>
</dbReference>
<feature type="domain" description="Response regulatory" evidence="10">
    <location>
        <begin position="12"/>
        <end position="125"/>
    </location>
</feature>
<evidence type="ECO:0000256" key="5">
    <source>
        <dbReference type="ARBA" id="ARBA00023015"/>
    </source>
</evidence>
<keyword evidence="6 9" id="KW-0238">DNA-binding</keyword>
<dbReference type="GO" id="GO:0032993">
    <property type="term" value="C:protein-DNA complex"/>
    <property type="evidence" value="ECO:0007669"/>
    <property type="project" value="TreeGrafter"/>
</dbReference>
<dbReference type="InterPro" id="IPR011006">
    <property type="entry name" value="CheY-like_superfamily"/>
</dbReference>
<evidence type="ECO:0000256" key="1">
    <source>
        <dbReference type="ARBA" id="ARBA00004496"/>
    </source>
</evidence>
<gene>
    <name evidence="12" type="ORF">CEW83_12785</name>
</gene>
<dbReference type="InterPro" id="IPR001789">
    <property type="entry name" value="Sig_transdc_resp-reg_receiver"/>
</dbReference>
<evidence type="ECO:0000256" key="2">
    <source>
        <dbReference type="ARBA" id="ARBA00022490"/>
    </source>
</evidence>
<dbReference type="GO" id="GO:0000156">
    <property type="term" value="F:phosphorelay response regulator activity"/>
    <property type="evidence" value="ECO:0007669"/>
    <property type="project" value="TreeGrafter"/>
</dbReference>
<evidence type="ECO:0000256" key="8">
    <source>
        <dbReference type="PROSITE-ProRule" id="PRU00169"/>
    </source>
</evidence>
<keyword evidence="5" id="KW-0805">Transcription regulation</keyword>
<accession>A0A2U8GU59</accession>
<dbReference type="Gene3D" id="3.40.50.2300">
    <property type="match status" value="1"/>
</dbReference>
<evidence type="ECO:0000256" key="9">
    <source>
        <dbReference type="PROSITE-ProRule" id="PRU01091"/>
    </source>
</evidence>
<evidence type="ECO:0000256" key="7">
    <source>
        <dbReference type="ARBA" id="ARBA00023163"/>
    </source>
</evidence>
<evidence type="ECO:0000259" key="11">
    <source>
        <dbReference type="PROSITE" id="PS51755"/>
    </source>
</evidence>
<evidence type="ECO:0000313" key="13">
    <source>
        <dbReference type="Proteomes" id="UP000244930"/>
    </source>
</evidence>
<dbReference type="KEGG" id="acom:CEW83_12785"/>
<feature type="DNA-binding region" description="OmpR/PhoB-type" evidence="9">
    <location>
        <begin position="139"/>
        <end position="236"/>
    </location>
</feature>
<feature type="modified residue" description="4-aspartylphosphate" evidence="8">
    <location>
        <position position="61"/>
    </location>
</feature>
<name>A0A2U8GU59_9RHOO</name>
<dbReference type="Gene3D" id="6.10.250.690">
    <property type="match status" value="1"/>
</dbReference>
<dbReference type="Pfam" id="PF00486">
    <property type="entry name" value="Trans_reg_C"/>
    <property type="match status" value="1"/>
</dbReference>
<evidence type="ECO:0000313" key="12">
    <source>
        <dbReference type="EMBL" id="AWI75985.1"/>
    </source>
</evidence>
<evidence type="ECO:0000256" key="6">
    <source>
        <dbReference type="ARBA" id="ARBA00023125"/>
    </source>
</evidence>
<dbReference type="SMART" id="SM00448">
    <property type="entry name" value="REC"/>
    <property type="match status" value="1"/>
</dbReference>
<dbReference type="GO" id="GO:0005829">
    <property type="term" value="C:cytosol"/>
    <property type="evidence" value="ECO:0007669"/>
    <property type="project" value="TreeGrafter"/>
</dbReference>
<evidence type="ECO:0000256" key="4">
    <source>
        <dbReference type="ARBA" id="ARBA00023012"/>
    </source>
</evidence>
<dbReference type="Proteomes" id="UP000244930">
    <property type="component" value="Chromosome"/>
</dbReference>
<comment type="subcellular location">
    <subcellularLocation>
        <location evidence="1">Cytoplasm</location>
    </subcellularLocation>
</comment>
<dbReference type="FunFam" id="1.10.10.10:FF:000099">
    <property type="entry name" value="Two-component system response regulator TorR"/>
    <property type="match status" value="1"/>
</dbReference>
<dbReference type="InterPro" id="IPR039420">
    <property type="entry name" value="WalR-like"/>
</dbReference>
<keyword evidence="3 8" id="KW-0597">Phosphoprotein</keyword>
<dbReference type="SUPFAM" id="SSF46894">
    <property type="entry name" value="C-terminal effector domain of the bipartite response regulators"/>
    <property type="match status" value="1"/>
</dbReference>
<dbReference type="RefSeq" id="WP_108949688.1">
    <property type="nucleotide sequence ID" value="NZ_CP022187.1"/>
</dbReference>
<dbReference type="Gene3D" id="1.10.10.10">
    <property type="entry name" value="Winged helix-like DNA-binding domain superfamily/Winged helix DNA-binding domain"/>
    <property type="match status" value="1"/>
</dbReference>
<dbReference type="PROSITE" id="PS51755">
    <property type="entry name" value="OMPR_PHOB"/>
    <property type="match status" value="1"/>
</dbReference>
<dbReference type="PANTHER" id="PTHR48111">
    <property type="entry name" value="REGULATOR OF RPOS"/>
    <property type="match status" value="1"/>
</dbReference>